<evidence type="ECO:0000256" key="1">
    <source>
        <dbReference type="SAM" id="MobiDB-lite"/>
    </source>
</evidence>
<evidence type="ECO:0000313" key="4">
    <source>
        <dbReference type="Proteomes" id="UP001301869"/>
    </source>
</evidence>
<dbReference type="EMBL" id="CP119391">
    <property type="protein sequence ID" value="WNK20472.1"/>
    <property type="molecule type" value="Genomic_DNA"/>
</dbReference>
<accession>A0ABY9Z0R2</accession>
<feature type="compositionally biased region" description="Polar residues" evidence="1">
    <location>
        <begin position="205"/>
        <end position="223"/>
    </location>
</feature>
<evidence type="ECO:0008006" key="5">
    <source>
        <dbReference type="Google" id="ProtNLM"/>
    </source>
</evidence>
<organism evidence="3 4">
    <name type="scientific">Halomonas piscis</name>
    <dbReference type="NCBI Taxonomy" id="3031727"/>
    <lineage>
        <taxon>Bacteria</taxon>
        <taxon>Pseudomonadati</taxon>
        <taxon>Pseudomonadota</taxon>
        <taxon>Gammaproteobacteria</taxon>
        <taxon>Oceanospirillales</taxon>
        <taxon>Halomonadaceae</taxon>
        <taxon>Halomonas</taxon>
    </lineage>
</organism>
<feature type="region of interest" description="Disordered" evidence="1">
    <location>
        <begin position="84"/>
        <end position="106"/>
    </location>
</feature>
<feature type="region of interest" description="Disordered" evidence="1">
    <location>
        <begin position="189"/>
        <end position="225"/>
    </location>
</feature>
<sequence>MKTFQKAPLALAVSALMMAPVAFAEEGGDGFSASSDITSNFINNIEVDLRHKSHTRKDFDIDVSVSDEAEHYSGATVDSKQFIGGNEVDNTASDNDATVGSSTGQGATGNVGINVAAGDNNAQANDAALATSDAMDVFGQSAAYSAQHAAGNIANSAGSPNNATLGGDSLKNASGNIGVNVAAGSSNAQQNSLAASSNNNAGHTRATTGGVQQTTGNSTTSGPVTELGESVAVTLEGSMNGGYIGGGAGDYGGTWEQTNDVYPEVWGTGQGVDTNHKEGGGAEYLGHIDFDNKSDSGQDGRFKGDQSGDLDFTEVGTIGMAGTLSGSVATTTIVSMDNSNNATIGSNALQGASGNVGVNVAAGTNNLQRNSLSIASSMGGGNGE</sequence>
<gene>
    <name evidence="3" type="ORF">P1P91_01940</name>
</gene>
<feature type="chain" id="PRO_5046134421" description="Adhesin" evidence="2">
    <location>
        <begin position="25"/>
        <end position="384"/>
    </location>
</feature>
<evidence type="ECO:0000256" key="2">
    <source>
        <dbReference type="SAM" id="SignalP"/>
    </source>
</evidence>
<name>A0ABY9Z0R2_9GAMM</name>
<feature type="signal peptide" evidence="2">
    <location>
        <begin position="1"/>
        <end position="24"/>
    </location>
</feature>
<keyword evidence="4" id="KW-1185">Reference proteome</keyword>
<evidence type="ECO:0000313" key="3">
    <source>
        <dbReference type="EMBL" id="WNK20472.1"/>
    </source>
</evidence>
<proteinExistence type="predicted"/>
<reference evidence="3 4" key="1">
    <citation type="submission" date="2023-03" db="EMBL/GenBank/DDBJ databases">
        <title>Halomonas sp. nov., isolated from Korean tranditional fermented seafood 'Jeotgal'.</title>
        <authorList>
            <person name="Kim B."/>
            <person name="Shin N.-R."/>
        </authorList>
    </citation>
    <scope>NUCLEOTIDE SEQUENCE [LARGE SCALE GENOMIC DNA]</scope>
    <source>
        <strain evidence="3 4">SG2L-4</strain>
    </source>
</reference>
<feature type="compositionally biased region" description="Low complexity" evidence="1">
    <location>
        <begin position="189"/>
        <end position="202"/>
    </location>
</feature>
<keyword evidence="2" id="KW-0732">Signal</keyword>
<dbReference type="Proteomes" id="UP001301869">
    <property type="component" value="Chromosome"/>
</dbReference>
<feature type="compositionally biased region" description="Polar residues" evidence="1">
    <location>
        <begin position="88"/>
        <end position="105"/>
    </location>
</feature>
<dbReference type="RefSeq" id="WP_311884150.1">
    <property type="nucleotide sequence ID" value="NZ_CP119391.1"/>
</dbReference>
<protein>
    <recommendedName>
        <fullName evidence="5">Adhesin</fullName>
    </recommendedName>
</protein>